<dbReference type="Gene3D" id="1.10.1060.10">
    <property type="entry name" value="Alpha-helical ferredoxin"/>
    <property type="match status" value="1"/>
</dbReference>
<keyword evidence="4" id="KW-1185">Reference proteome</keyword>
<gene>
    <name evidence="3" type="ORF">LKD32_07940</name>
</gene>
<evidence type="ECO:0000313" key="4">
    <source>
        <dbReference type="Proteomes" id="UP001198962"/>
    </source>
</evidence>
<organism evidence="3 4">
    <name type="scientific">Brotaphodocola catenula</name>
    <dbReference type="NCBI Taxonomy" id="2885361"/>
    <lineage>
        <taxon>Bacteria</taxon>
        <taxon>Bacillati</taxon>
        <taxon>Bacillota</taxon>
        <taxon>Clostridia</taxon>
        <taxon>Lachnospirales</taxon>
        <taxon>Lachnospiraceae</taxon>
        <taxon>Brotaphodocola</taxon>
    </lineage>
</organism>
<dbReference type="Pfam" id="PF07992">
    <property type="entry name" value="Pyr_redox_2"/>
    <property type="match status" value="1"/>
</dbReference>
<dbReference type="RefSeq" id="WP_308451345.1">
    <property type="nucleotide sequence ID" value="NZ_JAJEPU010000020.1"/>
</dbReference>
<protein>
    <submittedName>
        <fullName evidence="3">NAD(P)-dependent oxidoreductase</fullName>
    </submittedName>
</protein>
<name>A0AAE3AN87_9FIRM</name>
<dbReference type="GO" id="GO:0016491">
    <property type="term" value="F:oxidoreductase activity"/>
    <property type="evidence" value="ECO:0007669"/>
    <property type="project" value="InterPro"/>
</dbReference>
<dbReference type="Pfam" id="PF14691">
    <property type="entry name" value="Fer4_20"/>
    <property type="match status" value="1"/>
</dbReference>
<dbReference type="SUPFAM" id="SSF51971">
    <property type="entry name" value="Nucleotide-binding domain"/>
    <property type="match status" value="2"/>
</dbReference>
<dbReference type="EMBL" id="JAJEPU010000020">
    <property type="protein sequence ID" value="MCC2164811.1"/>
    <property type="molecule type" value="Genomic_DNA"/>
</dbReference>
<accession>A0AAE3AN87</accession>
<dbReference type="PRINTS" id="PR00368">
    <property type="entry name" value="FADPNR"/>
</dbReference>
<dbReference type="InterPro" id="IPR028261">
    <property type="entry name" value="DPD_II"/>
</dbReference>
<evidence type="ECO:0000313" key="3">
    <source>
        <dbReference type="EMBL" id="MCC2164811.1"/>
    </source>
</evidence>
<dbReference type="PANTHER" id="PTHR42783">
    <property type="entry name" value="GLUTAMATE SYNTHASE [NADPH] SMALL CHAIN"/>
    <property type="match status" value="1"/>
</dbReference>
<dbReference type="Gene3D" id="3.50.50.60">
    <property type="entry name" value="FAD/NAD(P)-binding domain"/>
    <property type="match status" value="3"/>
</dbReference>
<comment type="caution">
    <text evidence="3">The sequence shown here is derived from an EMBL/GenBank/DDBJ whole genome shotgun (WGS) entry which is preliminary data.</text>
</comment>
<sequence>MLRVQSEAERCLQCKKPRCSTGCPISTNIPGAIQLLKEGKMSEAAHQLFENNPLSVVCAIVCNHDSQCEGHCVRGMKGEPIGWGQIERYISDTYLDRMEIKPAPESGKRIAIIGSGPAGLTAAIELRKCGHDITIFEAESQLGGMLRYGIPEFRLPKSILDRYTALLKRSGIHIRLHTAIGTSLTIPDLFRDGYDAVFIGSGLWRARPLNVPGESLPNVCYGIHYLASPDSFEIGKRLAVIGTGNTAMDVARTALHRGVEYVTLYARRNKSAADPKEIEMAKLEGAEFHYGMQIVKITKDGPVFHKSNLDENGQILSLEEEDLLEPADFTIIAASQGPKSKLIQTTEGLEGTEKGLLKVDEDGRTTAEGVFAAGDVVHGGRTVVEAVAKAKRVAHAIDVYLGNGEEK</sequence>
<evidence type="ECO:0000259" key="2">
    <source>
        <dbReference type="Pfam" id="PF14691"/>
    </source>
</evidence>
<feature type="domain" description="FAD/NAD(P)-binding" evidence="1">
    <location>
        <begin position="109"/>
        <end position="390"/>
    </location>
</feature>
<dbReference type="Proteomes" id="UP001198962">
    <property type="component" value="Unassembled WGS sequence"/>
</dbReference>
<dbReference type="SUPFAM" id="SSF46548">
    <property type="entry name" value="alpha-helical ferredoxin"/>
    <property type="match status" value="1"/>
</dbReference>
<dbReference type="GO" id="GO:0051536">
    <property type="term" value="F:iron-sulfur cluster binding"/>
    <property type="evidence" value="ECO:0007669"/>
    <property type="project" value="InterPro"/>
</dbReference>
<reference evidence="3" key="1">
    <citation type="submission" date="2021-10" db="EMBL/GenBank/DDBJ databases">
        <title>Anaerobic single-cell dispensing facilitates the cultivation of human gut bacteria.</title>
        <authorList>
            <person name="Afrizal A."/>
        </authorList>
    </citation>
    <scope>NUCLEOTIDE SEQUENCE</scope>
    <source>
        <strain evidence="3">CLA-AA-H274</strain>
    </source>
</reference>
<dbReference type="InterPro" id="IPR009051">
    <property type="entry name" value="Helical_ferredxn"/>
</dbReference>
<dbReference type="InterPro" id="IPR036188">
    <property type="entry name" value="FAD/NAD-bd_sf"/>
</dbReference>
<dbReference type="PANTHER" id="PTHR42783:SF3">
    <property type="entry name" value="GLUTAMATE SYNTHASE [NADPH] SMALL CHAIN-RELATED"/>
    <property type="match status" value="1"/>
</dbReference>
<evidence type="ECO:0000259" key="1">
    <source>
        <dbReference type="Pfam" id="PF07992"/>
    </source>
</evidence>
<dbReference type="PRINTS" id="PR00469">
    <property type="entry name" value="PNDRDTASEII"/>
</dbReference>
<dbReference type="InterPro" id="IPR023753">
    <property type="entry name" value="FAD/NAD-binding_dom"/>
</dbReference>
<feature type="domain" description="Dihydroprymidine dehydrogenase" evidence="2">
    <location>
        <begin position="4"/>
        <end position="95"/>
    </location>
</feature>
<dbReference type="AlphaFoldDB" id="A0AAE3AN87"/>
<proteinExistence type="predicted"/>